<keyword evidence="2" id="KW-1185">Reference proteome</keyword>
<proteinExistence type="predicted"/>
<name>A0ABQ9I209_9NEOP</name>
<gene>
    <name evidence="1" type="ORF">PR048_010175</name>
</gene>
<reference evidence="1 2" key="1">
    <citation type="submission" date="2023-02" db="EMBL/GenBank/DDBJ databases">
        <title>LHISI_Scaffold_Assembly.</title>
        <authorList>
            <person name="Stuart O.P."/>
            <person name="Cleave R."/>
            <person name="Magrath M.J.L."/>
            <person name="Mikheyev A.S."/>
        </authorList>
    </citation>
    <scope>NUCLEOTIDE SEQUENCE [LARGE SCALE GENOMIC DNA]</scope>
    <source>
        <strain evidence="1">Daus_M_001</strain>
        <tissue evidence="1">Leg muscle</tissue>
    </source>
</reference>
<dbReference type="Proteomes" id="UP001159363">
    <property type="component" value="Chromosome 3"/>
</dbReference>
<protein>
    <submittedName>
        <fullName evidence="1">Uncharacterized protein</fullName>
    </submittedName>
</protein>
<sequence length="88" mass="9909">MLKELEDIVKSTQVIPMVTDDFIDYALLATQYINTQNLGISKASHIKVTKNKPFIVKILNTFAFEEPSWTKTDVLKNLINLGSLPAVE</sequence>
<comment type="caution">
    <text evidence="1">The sequence shown here is derived from an EMBL/GenBank/DDBJ whole genome shotgun (WGS) entry which is preliminary data.</text>
</comment>
<evidence type="ECO:0000313" key="2">
    <source>
        <dbReference type="Proteomes" id="UP001159363"/>
    </source>
</evidence>
<organism evidence="1 2">
    <name type="scientific">Dryococelus australis</name>
    <dbReference type="NCBI Taxonomy" id="614101"/>
    <lineage>
        <taxon>Eukaryota</taxon>
        <taxon>Metazoa</taxon>
        <taxon>Ecdysozoa</taxon>
        <taxon>Arthropoda</taxon>
        <taxon>Hexapoda</taxon>
        <taxon>Insecta</taxon>
        <taxon>Pterygota</taxon>
        <taxon>Neoptera</taxon>
        <taxon>Polyneoptera</taxon>
        <taxon>Phasmatodea</taxon>
        <taxon>Verophasmatodea</taxon>
        <taxon>Anareolatae</taxon>
        <taxon>Phasmatidae</taxon>
        <taxon>Eurycanthinae</taxon>
        <taxon>Dryococelus</taxon>
    </lineage>
</organism>
<dbReference type="EMBL" id="JARBHB010000003">
    <property type="protein sequence ID" value="KAJ8890666.1"/>
    <property type="molecule type" value="Genomic_DNA"/>
</dbReference>
<accession>A0ABQ9I209</accession>
<evidence type="ECO:0000313" key="1">
    <source>
        <dbReference type="EMBL" id="KAJ8890666.1"/>
    </source>
</evidence>